<keyword evidence="2" id="KW-0902">Two-component regulatory system</keyword>
<dbReference type="Gene3D" id="6.10.250.690">
    <property type="match status" value="1"/>
</dbReference>
<dbReference type="Pfam" id="PF00486">
    <property type="entry name" value="Trans_reg_C"/>
    <property type="match status" value="1"/>
</dbReference>
<dbReference type="GO" id="GO:0000156">
    <property type="term" value="F:phosphorelay response regulator activity"/>
    <property type="evidence" value="ECO:0007669"/>
    <property type="project" value="TreeGrafter"/>
</dbReference>
<dbReference type="SMART" id="SM00862">
    <property type="entry name" value="Trans_reg_C"/>
    <property type="match status" value="1"/>
</dbReference>
<evidence type="ECO:0000256" key="4">
    <source>
        <dbReference type="ARBA" id="ARBA00023125"/>
    </source>
</evidence>
<feature type="modified residue" description="4-aspartylphosphate" evidence="6">
    <location>
        <position position="52"/>
    </location>
</feature>
<evidence type="ECO:0000313" key="11">
    <source>
        <dbReference type="Proteomes" id="UP000276128"/>
    </source>
</evidence>
<dbReference type="Pfam" id="PF00072">
    <property type="entry name" value="Response_reg"/>
    <property type="match status" value="1"/>
</dbReference>
<feature type="domain" description="Response regulatory" evidence="8">
    <location>
        <begin position="2"/>
        <end position="117"/>
    </location>
</feature>
<evidence type="ECO:0000256" key="2">
    <source>
        <dbReference type="ARBA" id="ARBA00023012"/>
    </source>
</evidence>
<dbReference type="GO" id="GO:0032993">
    <property type="term" value="C:protein-DNA complex"/>
    <property type="evidence" value="ECO:0007669"/>
    <property type="project" value="TreeGrafter"/>
</dbReference>
<dbReference type="PROSITE" id="PS51755">
    <property type="entry name" value="OMPR_PHOB"/>
    <property type="match status" value="1"/>
</dbReference>
<dbReference type="SUPFAM" id="SSF52172">
    <property type="entry name" value="CheY-like"/>
    <property type="match status" value="1"/>
</dbReference>
<proteinExistence type="predicted"/>
<dbReference type="InterPro" id="IPR036388">
    <property type="entry name" value="WH-like_DNA-bd_sf"/>
</dbReference>
<dbReference type="CDD" id="cd00383">
    <property type="entry name" value="trans_reg_C"/>
    <property type="match status" value="1"/>
</dbReference>
<keyword evidence="4 7" id="KW-0238">DNA-binding</keyword>
<keyword evidence="3" id="KW-0805">Transcription regulation</keyword>
<dbReference type="Gene3D" id="1.10.10.10">
    <property type="entry name" value="Winged helix-like DNA-binding domain superfamily/Winged helix DNA-binding domain"/>
    <property type="match status" value="1"/>
</dbReference>
<keyword evidence="11" id="KW-1185">Reference proteome</keyword>
<evidence type="ECO:0000256" key="3">
    <source>
        <dbReference type="ARBA" id="ARBA00023015"/>
    </source>
</evidence>
<dbReference type="InterPro" id="IPR001867">
    <property type="entry name" value="OmpR/PhoB-type_DNA-bd"/>
</dbReference>
<reference evidence="10 11" key="1">
    <citation type="submission" date="2018-12" db="EMBL/GenBank/DDBJ databases">
        <title>Bacillus ochoae sp. nov., Paenibacillus whitsoniae sp. nov., Paenibacillus spiritus sp. nov. Isolated from the Mars Exploration Rover during spacecraft assembly.</title>
        <authorList>
            <person name="Seuylemezian A."/>
            <person name="Vaishampayan P."/>
        </authorList>
    </citation>
    <scope>NUCLEOTIDE SEQUENCE [LARGE SCALE GENOMIC DNA]</scope>
    <source>
        <strain evidence="10 11">MER 54</strain>
    </source>
</reference>
<evidence type="ECO:0000259" key="8">
    <source>
        <dbReference type="PROSITE" id="PS50110"/>
    </source>
</evidence>
<accession>A0A3S0A5D2</accession>
<dbReference type="AlphaFoldDB" id="A0A3S0A5D2"/>
<dbReference type="Proteomes" id="UP000276128">
    <property type="component" value="Unassembled WGS sequence"/>
</dbReference>
<dbReference type="InterPro" id="IPR011006">
    <property type="entry name" value="CheY-like_superfamily"/>
</dbReference>
<dbReference type="RefSeq" id="WP_126141030.1">
    <property type="nucleotide sequence ID" value="NZ_RXHU01000024.1"/>
</dbReference>
<dbReference type="GO" id="GO:0000976">
    <property type="term" value="F:transcription cis-regulatory region binding"/>
    <property type="evidence" value="ECO:0007669"/>
    <property type="project" value="TreeGrafter"/>
</dbReference>
<dbReference type="EMBL" id="RXHU01000024">
    <property type="protein sequence ID" value="RTE09986.1"/>
    <property type="molecule type" value="Genomic_DNA"/>
</dbReference>
<comment type="caution">
    <text evidence="10">The sequence shown here is derived from an EMBL/GenBank/DDBJ whole genome shotgun (WGS) entry which is preliminary data.</text>
</comment>
<dbReference type="GO" id="GO:0006355">
    <property type="term" value="P:regulation of DNA-templated transcription"/>
    <property type="evidence" value="ECO:0007669"/>
    <property type="project" value="InterPro"/>
</dbReference>
<dbReference type="PROSITE" id="PS50110">
    <property type="entry name" value="RESPONSE_REGULATORY"/>
    <property type="match status" value="1"/>
</dbReference>
<feature type="DNA-binding region" description="OmpR/PhoB-type" evidence="7">
    <location>
        <begin position="126"/>
        <end position="224"/>
    </location>
</feature>
<dbReference type="InterPro" id="IPR039420">
    <property type="entry name" value="WalR-like"/>
</dbReference>
<evidence type="ECO:0000259" key="9">
    <source>
        <dbReference type="PROSITE" id="PS51755"/>
    </source>
</evidence>
<protein>
    <submittedName>
        <fullName evidence="10">Response regulator transcription factor</fullName>
    </submittedName>
</protein>
<evidence type="ECO:0000256" key="5">
    <source>
        <dbReference type="ARBA" id="ARBA00023163"/>
    </source>
</evidence>
<dbReference type="OrthoDB" id="9790442at2"/>
<name>A0A3S0A5D2_9BACL</name>
<dbReference type="PANTHER" id="PTHR48111:SF22">
    <property type="entry name" value="REGULATOR OF RPOS"/>
    <property type="match status" value="1"/>
</dbReference>
<evidence type="ECO:0000313" key="10">
    <source>
        <dbReference type="EMBL" id="RTE09986.1"/>
    </source>
</evidence>
<dbReference type="PANTHER" id="PTHR48111">
    <property type="entry name" value="REGULATOR OF RPOS"/>
    <property type="match status" value="1"/>
</dbReference>
<evidence type="ECO:0000256" key="6">
    <source>
        <dbReference type="PROSITE-ProRule" id="PRU00169"/>
    </source>
</evidence>
<feature type="domain" description="OmpR/PhoB-type" evidence="9">
    <location>
        <begin position="126"/>
        <end position="224"/>
    </location>
</feature>
<keyword evidence="5" id="KW-0804">Transcription</keyword>
<evidence type="ECO:0000256" key="7">
    <source>
        <dbReference type="PROSITE-ProRule" id="PRU01091"/>
    </source>
</evidence>
<dbReference type="GO" id="GO:0005829">
    <property type="term" value="C:cytosol"/>
    <property type="evidence" value="ECO:0007669"/>
    <property type="project" value="TreeGrafter"/>
</dbReference>
<keyword evidence="1 6" id="KW-0597">Phosphoprotein</keyword>
<dbReference type="Gene3D" id="3.40.50.2300">
    <property type="match status" value="1"/>
</dbReference>
<organism evidence="10 11">
    <name type="scientific">Paenibacillus whitsoniae</name>
    <dbReference type="NCBI Taxonomy" id="2496558"/>
    <lineage>
        <taxon>Bacteria</taxon>
        <taxon>Bacillati</taxon>
        <taxon>Bacillota</taxon>
        <taxon>Bacilli</taxon>
        <taxon>Bacillales</taxon>
        <taxon>Paenibacillaceae</taxon>
        <taxon>Paenibacillus</taxon>
    </lineage>
</organism>
<evidence type="ECO:0000256" key="1">
    <source>
        <dbReference type="ARBA" id="ARBA00022553"/>
    </source>
</evidence>
<sequence length="224" mass="25152">MKILLAEDDLRLGELTAHMLKRKTGGDVDWVTTGSSAFDYATASSYDVVVLDWMMPDGDGRETCLKLRKAGYRGAIVMLTAKDALQDRVEGLDAGADDYVIKPFEMDELLARLRALMRRNFAPLQDDIVTIGHLELQRTNQQVMQGGREMQLSPREFQILDLLVQNRGRTLSRELILDRIWGLDADVNLKTIDAIVKLIRKKLAFSGAQDLIQSVRGVGYKIDA</sequence>
<dbReference type="InterPro" id="IPR001789">
    <property type="entry name" value="Sig_transdc_resp-reg_receiver"/>
</dbReference>
<dbReference type="SMART" id="SM00448">
    <property type="entry name" value="REC"/>
    <property type="match status" value="1"/>
</dbReference>
<gene>
    <name evidence="10" type="ORF">EJQ19_09825</name>
</gene>